<feature type="compositionally biased region" description="Basic and acidic residues" evidence="1">
    <location>
        <begin position="1"/>
        <end position="21"/>
    </location>
</feature>
<organism evidence="2 3">
    <name type="scientific">Kockovaella imperatae</name>
    <dbReference type="NCBI Taxonomy" id="4999"/>
    <lineage>
        <taxon>Eukaryota</taxon>
        <taxon>Fungi</taxon>
        <taxon>Dikarya</taxon>
        <taxon>Basidiomycota</taxon>
        <taxon>Agaricomycotina</taxon>
        <taxon>Tremellomycetes</taxon>
        <taxon>Tremellales</taxon>
        <taxon>Cuniculitremaceae</taxon>
        <taxon>Kockovaella</taxon>
    </lineage>
</organism>
<feature type="region of interest" description="Disordered" evidence="1">
    <location>
        <begin position="1"/>
        <end position="35"/>
    </location>
</feature>
<evidence type="ECO:0000313" key="3">
    <source>
        <dbReference type="Proteomes" id="UP000193218"/>
    </source>
</evidence>
<feature type="region of interest" description="Disordered" evidence="1">
    <location>
        <begin position="153"/>
        <end position="190"/>
    </location>
</feature>
<evidence type="ECO:0000256" key="1">
    <source>
        <dbReference type="SAM" id="MobiDB-lite"/>
    </source>
</evidence>
<comment type="caution">
    <text evidence="2">The sequence shown here is derived from an EMBL/GenBank/DDBJ whole genome shotgun (WGS) entry which is preliminary data.</text>
</comment>
<evidence type="ECO:0000313" key="2">
    <source>
        <dbReference type="EMBL" id="ORX39023.1"/>
    </source>
</evidence>
<dbReference type="Proteomes" id="UP000193218">
    <property type="component" value="Unassembled WGS sequence"/>
</dbReference>
<dbReference type="STRING" id="4999.A0A1Y1ULV4"/>
<dbReference type="RefSeq" id="XP_021872886.1">
    <property type="nucleotide sequence ID" value="XM_022015007.1"/>
</dbReference>
<feature type="compositionally biased region" description="Low complexity" evidence="1">
    <location>
        <begin position="157"/>
        <end position="168"/>
    </location>
</feature>
<keyword evidence="3" id="KW-1185">Reference proteome</keyword>
<evidence type="ECO:0008006" key="4">
    <source>
        <dbReference type="Google" id="ProtNLM"/>
    </source>
</evidence>
<dbReference type="AlphaFoldDB" id="A0A1Y1ULV4"/>
<dbReference type="PANTHER" id="PTHR39473:SF1">
    <property type="entry name" value="DINB-LIKE DOMAIN-CONTAINING PROTEIN"/>
    <property type="match status" value="1"/>
</dbReference>
<proteinExistence type="predicted"/>
<dbReference type="OrthoDB" id="5564877at2759"/>
<dbReference type="InParanoid" id="A0A1Y1ULV4"/>
<dbReference type="EMBL" id="NBSH01000003">
    <property type="protein sequence ID" value="ORX39023.1"/>
    <property type="molecule type" value="Genomic_DNA"/>
</dbReference>
<feature type="compositionally biased region" description="Low complexity" evidence="1">
    <location>
        <begin position="22"/>
        <end position="34"/>
    </location>
</feature>
<protein>
    <recommendedName>
        <fullName evidence="4">DinB-like domain-containing protein</fullName>
    </recommendedName>
</protein>
<name>A0A1Y1ULV4_9TREE</name>
<sequence>MTLSSDRKSSRKPPPDLDHSRAGSSSSYQSSKSKMTSDDDRALALLDMAINLVDSALDILFNHLKTDDQLRKSSLLMPGGTVGKHFRHVIETYRAFLAPLHPRSTTLPLGKLVINYDAFLPSTRRPLARSLPACRDAMSSVRDDLVAWGNRCREGSTRSTGSSSNSSRRSTRSGSEKSREGVDSTPSTSGLAKEMSIPVELIAITPTKEVLSSSIGRELWFCSLHAIHHFSMLRTIAVHELGLDLPVEFGTAPSTLLYRGKGWQLPDERKIKVVKAKL</sequence>
<dbReference type="PANTHER" id="PTHR39473">
    <property type="match status" value="1"/>
</dbReference>
<accession>A0A1Y1ULV4</accession>
<gene>
    <name evidence="2" type="ORF">BD324DRAFT_618270</name>
</gene>
<dbReference type="GeneID" id="33556815"/>
<reference evidence="2 3" key="1">
    <citation type="submission" date="2017-03" db="EMBL/GenBank/DDBJ databases">
        <title>Widespread Adenine N6-methylation of Active Genes in Fungi.</title>
        <authorList>
            <consortium name="DOE Joint Genome Institute"/>
            <person name="Mondo S.J."/>
            <person name="Dannebaum R.O."/>
            <person name="Kuo R.C."/>
            <person name="Louie K.B."/>
            <person name="Bewick A.J."/>
            <person name="Labutti K."/>
            <person name="Haridas S."/>
            <person name="Kuo A."/>
            <person name="Salamov A."/>
            <person name="Ahrendt S.R."/>
            <person name="Lau R."/>
            <person name="Bowen B.P."/>
            <person name="Lipzen A."/>
            <person name="Sullivan W."/>
            <person name="Andreopoulos W.B."/>
            <person name="Clum A."/>
            <person name="Lindquist E."/>
            <person name="Daum C."/>
            <person name="Northen T.R."/>
            <person name="Ramamoorthy G."/>
            <person name="Schmitz R.J."/>
            <person name="Gryganskyi A."/>
            <person name="Culley D."/>
            <person name="Magnuson J."/>
            <person name="James T.Y."/>
            <person name="O'Malley M.A."/>
            <person name="Stajich J.E."/>
            <person name="Spatafora J.W."/>
            <person name="Visel A."/>
            <person name="Grigoriev I.V."/>
        </authorList>
    </citation>
    <scope>NUCLEOTIDE SEQUENCE [LARGE SCALE GENOMIC DNA]</scope>
    <source>
        <strain evidence="2 3">NRRL Y-17943</strain>
    </source>
</reference>